<organism evidence="2 3">
    <name type="scientific">Trypanosoma cruzi Dm28c</name>
    <dbReference type="NCBI Taxonomy" id="1416333"/>
    <lineage>
        <taxon>Eukaryota</taxon>
        <taxon>Discoba</taxon>
        <taxon>Euglenozoa</taxon>
        <taxon>Kinetoplastea</taxon>
        <taxon>Metakinetoplastina</taxon>
        <taxon>Trypanosomatida</taxon>
        <taxon>Trypanosomatidae</taxon>
        <taxon>Trypanosoma</taxon>
        <taxon>Schizotrypanum</taxon>
    </lineage>
</organism>
<dbReference type="AlphaFoldDB" id="V5BL60"/>
<dbReference type="EMBL" id="AYLP01000068">
    <property type="protein sequence ID" value="ESS65243.1"/>
    <property type="molecule type" value="Genomic_DNA"/>
</dbReference>
<evidence type="ECO:0000256" key="1">
    <source>
        <dbReference type="SAM" id="Phobius"/>
    </source>
</evidence>
<dbReference type="VEuPathDB" id="TriTrypDB:TCDM_06377"/>
<protein>
    <submittedName>
        <fullName evidence="2">Uncharacterized protein</fullName>
    </submittedName>
</protein>
<dbReference type="Proteomes" id="UP000017861">
    <property type="component" value="Unassembled WGS sequence"/>
</dbReference>
<gene>
    <name evidence="2" type="ORF">TCDM_06377</name>
</gene>
<evidence type="ECO:0000313" key="2">
    <source>
        <dbReference type="EMBL" id="ESS65243.1"/>
    </source>
</evidence>
<name>V5BL60_TRYCR</name>
<feature type="transmembrane region" description="Helical" evidence="1">
    <location>
        <begin position="65"/>
        <end position="86"/>
    </location>
</feature>
<accession>V5BL60</accession>
<keyword evidence="1" id="KW-0812">Transmembrane</keyword>
<proteinExistence type="predicted"/>
<comment type="caution">
    <text evidence="2">The sequence shown here is derived from an EMBL/GenBank/DDBJ whole genome shotgun (WGS) entry which is preliminary data.</text>
</comment>
<evidence type="ECO:0000313" key="3">
    <source>
        <dbReference type="Proteomes" id="UP000017861"/>
    </source>
</evidence>
<sequence>MVFFLFYRRKGLLSSGGVSLSLSVCVCAHLCLYFCACTSPDMMCISSPLFSFFFFFDGREGEEEVFPLFFVWHAPFIPLLFLYLCVLEL</sequence>
<reference evidence="2 3" key="1">
    <citation type="journal article" date="2014" name="Genome Announc.">
        <title>Trypanosoma cruzi Clone Dm28c Draft Genome Sequence.</title>
        <authorList>
            <person name="Grisard E.C."/>
            <person name="Teixeira S.M."/>
            <person name="de Almeida L.G."/>
            <person name="Stoco P.H."/>
            <person name="Gerber A.L."/>
            <person name="Talavera-Lopez C."/>
            <person name="Lima O.C."/>
            <person name="Andersson B."/>
            <person name="de Vasconcelos A.T."/>
        </authorList>
    </citation>
    <scope>NUCLEOTIDE SEQUENCE [LARGE SCALE GENOMIC DNA]</scope>
    <source>
        <strain evidence="2 3">Dm28c</strain>
    </source>
</reference>
<keyword evidence="1" id="KW-0472">Membrane</keyword>
<keyword evidence="1" id="KW-1133">Transmembrane helix</keyword>
<feature type="transmembrane region" description="Helical" evidence="1">
    <location>
        <begin position="12"/>
        <end position="35"/>
    </location>
</feature>